<comment type="caution">
    <text evidence="1">The sequence shown here is derived from an EMBL/GenBank/DDBJ whole genome shotgun (WGS) entry which is preliminary data.</text>
</comment>
<sequence length="99" mass="11500">MPIVDKSVLEIYLEKQHKPKWWNCVVKGAPTIDTTRLQPESSKLSDLDPEARTMVEKMMFDQQQKMRGLPTTDELRKLEALNKFQQQHPELDVGTHAIL</sequence>
<dbReference type="EMBL" id="JAMZIH010000224">
    <property type="protein sequence ID" value="KAJ1679702.1"/>
    <property type="molecule type" value="Genomic_DNA"/>
</dbReference>
<evidence type="ECO:0000313" key="2">
    <source>
        <dbReference type="Proteomes" id="UP001145114"/>
    </source>
</evidence>
<proteinExistence type="predicted"/>
<protein>
    <submittedName>
        <fullName evidence="1">Uncharacterized protein</fullName>
    </submittedName>
</protein>
<gene>
    <name evidence="1" type="ORF">EV182_001506</name>
</gene>
<evidence type="ECO:0000313" key="1">
    <source>
        <dbReference type="EMBL" id="KAJ1679702.1"/>
    </source>
</evidence>
<name>A0ACC1HTC6_9FUNG</name>
<keyword evidence="2" id="KW-1185">Reference proteome</keyword>
<organism evidence="1 2">
    <name type="scientific">Spiromyces aspiralis</name>
    <dbReference type="NCBI Taxonomy" id="68401"/>
    <lineage>
        <taxon>Eukaryota</taxon>
        <taxon>Fungi</taxon>
        <taxon>Fungi incertae sedis</taxon>
        <taxon>Zoopagomycota</taxon>
        <taxon>Kickxellomycotina</taxon>
        <taxon>Kickxellomycetes</taxon>
        <taxon>Kickxellales</taxon>
        <taxon>Kickxellaceae</taxon>
        <taxon>Spiromyces</taxon>
    </lineage>
</organism>
<dbReference type="Proteomes" id="UP001145114">
    <property type="component" value="Unassembled WGS sequence"/>
</dbReference>
<reference evidence="1" key="1">
    <citation type="submission" date="2022-06" db="EMBL/GenBank/DDBJ databases">
        <title>Phylogenomic reconstructions and comparative analyses of Kickxellomycotina fungi.</title>
        <authorList>
            <person name="Reynolds N.K."/>
            <person name="Stajich J.E."/>
            <person name="Barry K."/>
            <person name="Grigoriev I.V."/>
            <person name="Crous P."/>
            <person name="Smith M.E."/>
        </authorList>
    </citation>
    <scope>NUCLEOTIDE SEQUENCE</scope>
    <source>
        <strain evidence="1">RSA 2271</strain>
    </source>
</reference>
<accession>A0ACC1HTC6</accession>